<dbReference type="PROSITE" id="PS51787">
    <property type="entry name" value="LON_N"/>
    <property type="match status" value="1"/>
</dbReference>
<keyword evidence="8 10" id="KW-0346">Stress response</keyword>
<feature type="active site" evidence="10 12">
    <location>
        <position position="715"/>
    </location>
</feature>
<comment type="caution">
    <text evidence="19">The sequence shown here is derived from an EMBL/GenBank/DDBJ whole genome shotgun (WGS) entry which is preliminary data.</text>
</comment>
<evidence type="ECO:0000313" key="19">
    <source>
        <dbReference type="EMBL" id="MBC2769593.1"/>
    </source>
</evidence>
<keyword evidence="6 10" id="KW-0720">Serine protease</keyword>
<dbReference type="InterPro" id="IPR020568">
    <property type="entry name" value="Ribosomal_Su5_D2-typ_SF"/>
</dbReference>
<dbReference type="Pfam" id="PF22667">
    <property type="entry name" value="Lon_lid"/>
    <property type="match status" value="1"/>
</dbReference>
<evidence type="ECO:0000256" key="7">
    <source>
        <dbReference type="ARBA" id="ARBA00022840"/>
    </source>
</evidence>
<evidence type="ECO:0000256" key="5">
    <source>
        <dbReference type="ARBA" id="ARBA00022801"/>
    </source>
</evidence>
<keyword evidence="20" id="KW-1185">Reference proteome</keyword>
<dbReference type="InterPro" id="IPR027417">
    <property type="entry name" value="P-loop_NTPase"/>
</dbReference>
<comment type="similarity">
    <text evidence="10 11 14 15">Belongs to the peptidase S16 family.</text>
</comment>
<gene>
    <name evidence="10 19" type="primary">lon</name>
    <name evidence="19" type="ORF">GTU67_06655</name>
</gene>
<evidence type="ECO:0000256" key="10">
    <source>
        <dbReference type="HAMAP-Rule" id="MF_01973"/>
    </source>
</evidence>
<dbReference type="CDD" id="cd19500">
    <property type="entry name" value="RecA-like_Lon"/>
    <property type="match status" value="1"/>
</dbReference>
<evidence type="ECO:0000259" key="18">
    <source>
        <dbReference type="PROSITE" id="PS51787"/>
    </source>
</evidence>
<accession>A0A842HMS5</accession>
<dbReference type="InterPro" id="IPR027543">
    <property type="entry name" value="Lon_bac"/>
</dbReference>
<dbReference type="InterPro" id="IPR004815">
    <property type="entry name" value="Lon_bac/euk-typ"/>
</dbReference>
<keyword evidence="2 10" id="KW-0963">Cytoplasm</keyword>
<dbReference type="GO" id="GO:0004252">
    <property type="term" value="F:serine-type endopeptidase activity"/>
    <property type="evidence" value="ECO:0007669"/>
    <property type="project" value="UniProtKB-UniRule"/>
</dbReference>
<feature type="region of interest" description="Disordered" evidence="16">
    <location>
        <begin position="1"/>
        <end position="37"/>
    </location>
</feature>
<comment type="induction">
    <text evidence="10">By heat shock.</text>
</comment>
<dbReference type="NCBIfam" id="TIGR00763">
    <property type="entry name" value="lon"/>
    <property type="match status" value="1"/>
</dbReference>
<comment type="subcellular location">
    <subcellularLocation>
        <location evidence="1 10 11">Cytoplasm</location>
    </subcellularLocation>
</comment>
<dbReference type="Proteomes" id="UP000545386">
    <property type="component" value="Unassembled WGS sequence"/>
</dbReference>
<dbReference type="GO" id="GO:0034605">
    <property type="term" value="P:cellular response to heat"/>
    <property type="evidence" value="ECO:0007669"/>
    <property type="project" value="UniProtKB-UniRule"/>
</dbReference>
<dbReference type="InterPro" id="IPR015947">
    <property type="entry name" value="PUA-like_sf"/>
</dbReference>
<dbReference type="SMART" id="SM00382">
    <property type="entry name" value="AAA"/>
    <property type="match status" value="1"/>
</dbReference>
<evidence type="ECO:0000256" key="14">
    <source>
        <dbReference type="PROSITE-ProRule" id="PRU01122"/>
    </source>
</evidence>
<dbReference type="PANTHER" id="PTHR10046">
    <property type="entry name" value="ATP DEPENDENT LON PROTEASE FAMILY MEMBER"/>
    <property type="match status" value="1"/>
</dbReference>
<dbReference type="SMART" id="SM00464">
    <property type="entry name" value="LON"/>
    <property type="match status" value="1"/>
</dbReference>
<evidence type="ECO:0000256" key="3">
    <source>
        <dbReference type="ARBA" id="ARBA00022670"/>
    </source>
</evidence>
<dbReference type="PIRSF" id="PIRSF001174">
    <property type="entry name" value="Lon_proteas"/>
    <property type="match status" value="1"/>
</dbReference>
<dbReference type="HAMAP" id="MF_01973">
    <property type="entry name" value="lon_bact"/>
    <property type="match status" value="1"/>
</dbReference>
<dbReference type="GO" id="GO:0005737">
    <property type="term" value="C:cytoplasm"/>
    <property type="evidence" value="ECO:0007669"/>
    <property type="project" value="UniProtKB-SubCell"/>
</dbReference>
<dbReference type="GO" id="GO:0005524">
    <property type="term" value="F:ATP binding"/>
    <property type="evidence" value="ECO:0007669"/>
    <property type="project" value="UniProtKB-UniRule"/>
</dbReference>
<dbReference type="GO" id="GO:0043565">
    <property type="term" value="F:sequence-specific DNA binding"/>
    <property type="evidence" value="ECO:0007669"/>
    <property type="project" value="UniProtKB-UniRule"/>
</dbReference>
<evidence type="ECO:0000256" key="9">
    <source>
        <dbReference type="ARBA" id="ARBA00050665"/>
    </source>
</evidence>
<dbReference type="RefSeq" id="WP_185779301.1">
    <property type="nucleotide sequence ID" value="NZ_JACJUU010000003.1"/>
</dbReference>
<dbReference type="InterPro" id="IPR008268">
    <property type="entry name" value="Peptidase_S16_AS"/>
</dbReference>
<dbReference type="Pfam" id="PF02190">
    <property type="entry name" value="LON_substr_bdg"/>
    <property type="match status" value="1"/>
</dbReference>
<dbReference type="InterPro" id="IPR003959">
    <property type="entry name" value="ATPase_AAA_core"/>
</dbReference>
<dbReference type="Gene3D" id="1.20.5.5270">
    <property type="match status" value="1"/>
</dbReference>
<dbReference type="InterPro" id="IPR027065">
    <property type="entry name" value="Lon_Prtase"/>
</dbReference>
<keyword evidence="4 10" id="KW-0547">Nucleotide-binding</keyword>
<feature type="compositionally biased region" description="Polar residues" evidence="16">
    <location>
        <begin position="1"/>
        <end position="18"/>
    </location>
</feature>
<dbReference type="AlphaFoldDB" id="A0A842HMS5"/>
<dbReference type="InterPro" id="IPR014721">
    <property type="entry name" value="Ribsml_uS5_D2-typ_fold_subgr"/>
</dbReference>
<feature type="binding site" evidence="10 13">
    <location>
        <begin position="392"/>
        <end position="399"/>
    </location>
    <ligand>
        <name>ATP</name>
        <dbReference type="ChEBI" id="CHEBI:30616"/>
    </ligand>
</feature>
<keyword evidence="5 10" id="KW-0378">Hydrolase</keyword>
<dbReference type="SUPFAM" id="SSF88697">
    <property type="entry name" value="PUA domain-like"/>
    <property type="match status" value="1"/>
</dbReference>
<dbReference type="InterPro" id="IPR003111">
    <property type="entry name" value="Lon_prtase_N"/>
</dbReference>
<comment type="function">
    <text evidence="10">ATP-dependent serine protease that mediates the selective degradation of mutant and abnormal proteins as well as certain short-lived regulatory proteins. Required for cellular homeostasis and for survival from DNA damage and developmental changes induced by stress. Degrades polypeptides processively to yield small peptide fragments that are 5 to 10 amino acids long. Binds to DNA in a double-stranded, site-specific manner.</text>
</comment>
<dbReference type="Gene3D" id="3.30.230.10">
    <property type="match status" value="1"/>
</dbReference>
<dbReference type="Gene3D" id="2.30.130.40">
    <property type="entry name" value="LON domain-like"/>
    <property type="match status" value="1"/>
</dbReference>
<feature type="active site" evidence="10 12">
    <location>
        <position position="758"/>
    </location>
</feature>
<evidence type="ECO:0000256" key="6">
    <source>
        <dbReference type="ARBA" id="ARBA00022825"/>
    </source>
</evidence>
<comment type="subunit">
    <text evidence="10 11">Homohexamer. Organized in a ring with a central cavity.</text>
</comment>
<dbReference type="SUPFAM" id="SSF52540">
    <property type="entry name" value="P-loop containing nucleoside triphosphate hydrolases"/>
    <property type="match status" value="1"/>
</dbReference>
<dbReference type="InterPro" id="IPR008269">
    <property type="entry name" value="Lon_proteolytic"/>
</dbReference>
<dbReference type="GO" id="GO:0004176">
    <property type="term" value="F:ATP-dependent peptidase activity"/>
    <property type="evidence" value="ECO:0007669"/>
    <property type="project" value="UniProtKB-UniRule"/>
</dbReference>
<evidence type="ECO:0000256" key="1">
    <source>
        <dbReference type="ARBA" id="ARBA00004496"/>
    </source>
</evidence>
<evidence type="ECO:0000256" key="11">
    <source>
        <dbReference type="PIRNR" id="PIRNR001174"/>
    </source>
</evidence>
<evidence type="ECO:0000256" key="15">
    <source>
        <dbReference type="RuleBase" id="RU000591"/>
    </source>
</evidence>
<dbReference type="InterPro" id="IPR003593">
    <property type="entry name" value="AAA+_ATPase"/>
</dbReference>
<organism evidence="19 20">
    <name type="scientific">Pusillimonas minor</name>
    <dbReference type="NCBI Taxonomy" id="2697024"/>
    <lineage>
        <taxon>Bacteria</taxon>
        <taxon>Pseudomonadati</taxon>
        <taxon>Pseudomonadota</taxon>
        <taxon>Betaproteobacteria</taxon>
        <taxon>Burkholderiales</taxon>
        <taxon>Alcaligenaceae</taxon>
        <taxon>Pusillimonas</taxon>
    </lineage>
</organism>
<dbReference type="GO" id="GO:0006515">
    <property type="term" value="P:protein quality control for misfolded or incompletely synthesized proteins"/>
    <property type="evidence" value="ECO:0007669"/>
    <property type="project" value="UniProtKB-UniRule"/>
</dbReference>
<name>A0A842HMS5_9BURK</name>
<keyword evidence="3 10" id="KW-0645">Protease</keyword>
<evidence type="ECO:0000256" key="13">
    <source>
        <dbReference type="PIRSR" id="PIRSR001174-2"/>
    </source>
</evidence>
<evidence type="ECO:0000256" key="16">
    <source>
        <dbReference type="SAM" id="MobiDB-lite"/>
    </source>
</evidence>
<dbReference type="EMBL" id="JACJUU010000003">
    <property type="protein sequence ID" value="MBC2769593.1"/>
    <property type="molecule type" value="Genomic_DNA"/>
</dbReference>
<dbReference type="Gene3D" id="3.40.50.300">
    <property type="entry name" value="P-loop containing nucleotide triphosphate hydrolases"/>
    <property type="match status" value="1"/>
</dbReference>
<evidence type="ECO:0000256" key="8">
    <source>
        <dbReference type="ARBA" id="ARBA00023016"/>
    </source>
</evidence>
<dbReference type="PROSITE" id="PS51786">
    <property type="entry name" value="LON_PROTEOLYTIC"/>
    <property type="match status" value="1"/>
</dbReference>
<keyword evidence="7 10" id="KW-0067">ATP-binding</keyword>
<dbReference type="Gene3D" id="1.20.58.1480">
    <property type="match status" value="1"/>
</dbReference>
<dbReference type="FunFam" id="1.20.5.5270:FF:000002">
    <property type="entry name" value="Lon protease homolog"/>
    <property type="match status" value="1"/>
</dbReference>
<evidence type="ECO:0000256" key="12">
    <source>
        <dbReference type="PIRSR" id="PIRSR001174-1"/>
    </source>
</evidence>
<evidence type="ECO:0000256" key="2">
    <source>
        <dbReference type="ARBA" id="ARBA00022490"/>
    </source>
</evidence>
<dbReference type="Gene3D" id="1.10.8.60">
    <property type="match status" value="1"/>
</dbReference>
<feature type="domain" description="Lon proteolytic" evidence="17">
    <location>
        <begin position="628"/>
        <end position="809"/>
    </location>
</feature>
<dbReference type="InterPro" id="IPR054594">
    <property type="entry name" value="Lon_lid"/>
</dbReference>
<proteinExistence type="evidence at transcript level"/>
<evidence type="ECO:0000256" key="4">
    <source>
        <dbReference type="ARBA" id="ARBA00022741"/>
    </source>
</evidence>
<dbReference type="SUPFAM" id="SSF54211">
    <property type="entry name" value="Ribosomal protein S5 domain 2-like"/>
    <property type="match status" value="1"/>
</dbReference>
<evidence type="ECO:0000259" key="17">
    <source>
        <dbReference type="PROSITE" id="PS51786"/>
    </source>
</evidence>
<dbReference type="GO" id="GO:0016887">
    <property type="term" value="F:ATP hydrolysis activity"/>
    <property type="evidence" value="ECO:0007669"/>
    <property type="project" value="UniProtKB-UniRule"/>
</dbReference>
<dbReference type="Pfam" id="PF05362">
    <property type="entry name" value="Lon_C"/>
    <property type="match status" value="1"/>
</dbReference>
<comment type="catalytic activity">
    <reaction evidence="9 10 11 14">
        <text>Hydrolysis of proteins in presence of ATP.</text>
        <dbReference type="EC" id="3.4.21.53"/>
    </reaction>
</comment>
<dbReference type="PROSITE" id="PS01046">
    <property type="entry name" value="LON_SER"/>
    <property type="match status" value="1"/>
</dbReference>
<evidence type="ECO:0000313" key="20">
    <source>
        <dbReference type="Proteomes" id="UP000545386"/>
    </source>
</evidence>
<protein>
    <recommendedName>
        <fullName evidence="10 11">Lon protease</fullName>
        <ecNumber evidence="10 11">3.4.21.53</ecNumber>
    </recommendedName>
    <alternativeName>
        <fullName evidence="10">ATP-dependent protease La</fullName>
    </alternativeName>
</protein>
<reference evidence="19 20" key="1">
    <citation type="submission" date="2020-08" db="EMBL/GenBank/DDBJ databases">
        <title>Paraeoetvoesia sp. YC-7-48 draft genome sequence.</title>
        <authorList>
            <person name="Yao L."/>
        </authorList>
    </citation>
    <scope>NUCLEOTIDE SEQUENCE [LARGE SCALE GENOMIC DNA]</scope>
    <source>
        <strain evidence="20">YC-7-48</strain>
    </source>
</reference>
<dbReference type="InterPro" id="IPR046336">
    <property type="entry name" value="Lon_prtase_N_sf"/>
</dbReference>
<dbReference type="PRINTS" id="PR00830">
    <property type="entry name" value="ENDOLAPTASE"/>
</dbReference>
<dbReference type="FunFam" id="3.40.50.300:FF:000021">
    <property type="entry name" value="Lon protease homolog"/>
    <property type="match status" value="1"/>
</dbReference>
<dbReference type="Pfam" id="PF00004">
    <property type="entry name" value="AAA"/>
    <property type="match status" value="1"/>
</dbReference>
<dbReference type="EC" id="3.4.21.53" evidence="10 11"/>
<sequence>MTNPDRSLAPHTSLSSDAPSFVTGPAAERPATAPQAVDDLNIPEDALILIPVRNFVLFPELVVPIGLGRETSIAAAQAAARSNRPVGIIQQKDPEIDEPGQDDLYEVGTSASILRYITTPDNNHHVICQGEQRFRILKLLDGFPFKVAQVERYTEPDVDSPDIDARMLQLKTRTDAVIALLPDAPEALSGIVKNITSPAIFADFVAGMIDIKPAEKQEILDTFDLKTRLDKVLAHLDRLDQVLRIRQAIAEETKERVDDRQREYLLREQLKTIREQLGEDDEQGADIAELREKIERARLPEAANDAARKALKRLEQMSDASAEYSMQRTYLEWLIELPWHVEAEAPIDIAKARDILDADHYGLTKIKKRILEYLAVRKLNPDGRSPILCFTGPPGVGKTSLGQSIARATGRKFARLGLGGVHDEAEIRGHRRTYIGALPGNIIQAIHKAGARNCVLMLDEIDKLAASAHGDPAAALLEVLDPEQNNEFRDNYLGIGFDLSKVLFITTANVLDNIPGPLRDRMEVIALQGYTPDEKHQIAVRYLLDRQRKANGLTPVQCQVDDDVIDAIIQGYTREAGVRNLERELGSVCRYAAMAIAENRQSQVHVTTALLPDILGPVRFENEVAMRTSLPGVATGLAWTPVGGDILFIEASRTPGSGRLILTGQLGDVMKESAQAALTLVKAHFETFGLPRDYFDKHDIHVHVPAGAIPKDGPSAGVAMYTALASLISNRPIHANLAMTGEISLRGLVLPVGGIKEKLLAALQAGIKRVMLPARNAKDLDDLPAQAREQLDIVLLDNVDQAIEIALEAPVVPANEDDPAHPKRIWRWSPP</sequence>
<feature type="domain" description="Lon N-terminal" evidence="18">
    <location>
        <begin position="47"/>
        <end position="240"/>
    </location>
</feature>